<dbReference type="PANTHER" id="PTHR30543">
    <property type="entry name" value="CHROMATE REDUCTASE"/>
    <property type="match status" value="1"/>
</dbReference>
<organism evidence="2 3">
    <name type="scientific">Pseudarthrobacter enclensis</name>
    <dbReference type="NCBI Taxonomy" id="993070"/>
    <lineage>
        <taxon>Bacteria</taxon>
        <taxon>Bacillati</taxon>
        <taxon>Actinomycetota</taxon>
        <taxon>Actinomycetes</taxon>
        <taxon>Micrococcales</taxon>
        <taxon>Micrococcaceae</taxon>
        <taxon>Pseudarthrobacter</taxon>
    </lineage>
</organism>
<dbReference type="Pfam" id="PF03358">
    <property type="entry name" value="FMN_red"/>
    <property type="match status" value="1"/>
</dbReference>
<comment type="caution">
    <text evidence="2">The sequence shown here is derived from an EMBL/GenBank/DDBJ whole genome shotgun (WGS) entry which is preliminary data.</text>
</comment>
<evidence type="ECO:0000259" key="1">
    <source>
        <dbReference type="Pfam" id="PF03358"/>
    </source>
</evidence>
<dbReference type="SUPFAM" id="SSF52218">
    <property type="entry name" value="Flavoproteins"/>
    <property type="match status" value="1"/>
</dbReference>
<evidence type="ECO:0000313" key="3">
    <source>
        <dbReference type="Proteomes" id="UP001226577"/>
    </source>
</evidence>
<sequence length="185" mass="20337">MVKIAVVAGSTRPGRHSRQVADWVLRRARERGGATFDLLDVADFNLPLLDEPMPPSRGNYQHEHTKRWAAAVNGYDGYLFVTAEYNHSVPGALKNALDFLYAEWNNKAAGFVSYGSAGGIRAVEHLRLIVAELQMADVRAQVSLPFATEFQGYAAFTPSETAEQALQALFDQLISWSAALQAVRA</sequence>
<dbReference type="PANTHER" id="PTHR30543:SF21">
    <property type="entry name" value="NAD(P)H-DEPENDENT FMN REDUCTASE LOT6"/>
    <property type="match status" value="1"/>
</dbReference>
<dbReference type="Proteomes" id="UP001226577">
    <property type="component" value="Unassembled WGS sequence"/>
</dbReference>
<dbReference type="InterPro" id="IPR050712">
    <property type="entry name" value="NAD(P)H-dep_reductase"/>
</dbReference>
<dbReference type="InterPro" id="IPR029039">
    <property type="entry name" value="Flavoprotein-like_sf"/>
</dbReference>
<reference evidence="2 3" key="1">
    <citation type="submission" date="2023-07" db="EMBL/GenBank/DDBJ databases">
        <title>Sorghum-associated microbial communities from plants grown in Nebraska, USA.</title>
        <authorList>
            <person name="Schachtman D."/>
        </authorList>
    </citation>
    <scope>NUCLEOTIDE SEQUENCE [LARGE SCALE GENOMIC DNA]</scope>
    <source>
        <strain evidence="2 3">CC222</strain>
    </source>
</reference>
<gene>
    <name evidence="2" type="ORF">J2X98_001039</name>
</gene>
<dbReference type="Gene3D" id="3.40.50.360">
    <property type="match status" value="1"/>
</dbReference>
<dbReference type="RefSeq" id="WP_307305092.1">
    <property type="nucleotide sequence ID" value="NZ_JAUSRE010000004.1"/>
</dbReference>
<accession>A0ABT9RQG0</accession>
<dbReference type="InterPro" id="IPR005025">
    <property type="entry name" value="FMN_Rdtase-like_dom"/>
</dbReference>
<name>A0ABT9RQG0_9MICC</name>
<proteinExistence type="predicted"/>
<dbReference type="EMBL" id="JAUSRE010000004">
    <property type="protein sequence ID" value="MDP9887464.1"/>
    <property type="molecule type" value="Genomic_DNA"/>
</dbReference>
<keyword evidence="3" id="KW-1185">Reference proteome</keyword>
<evidence type="ECO:0000313" key="2">
    <source>
        <dbReference type="EMBL" id="MDP9887464.1"/>
    </source>
</evidence>
<protein>
    <submittedName>
        <fullName evidence="2">NAD(P)H-dependent FMN reductase</fullName>
    </submittedName>
</protein>
<feature type="domain" description="NADPH-dependent FMN reductase-like" evidence="1">
    <location>
        <begin position="2"/>
        <end position="148"/>
    </location>
</feature>